<sequence>MEEAQQMSREVYFQFMDKTTRLPLPDTFVDAVDLPEDASLIRFRNAIKVQCPNTLANVDAANLRVYANRTTYDDKNGQSLRASASVDDLGKDEDCALIVVVPQRPSGGAIVSVVSPDENERSF</sequence>
<gene>
    <name evidence="1" type="ORF">Plil01_000594900</name>
</gene>
<organism evidence="1 2">
    <name type="scientific">Phytophthora lilii</name>
    <dbReference type="NCBI Taxonomy" id="2077276"/>
    <lineage>
        <taxon>Eukaryota</taxon>
        <taxon>Sar</taxon>
        <taxon>Stramenopiles</taxon>
        <taxon>Oomycota</taxon>
        <taxon>Peronosporomycetes</taxon>
        <taxon>Peronosporales</taxon>
        <taxon>Peronosporaceae</taxon>
        <taxon>Phytophthora</taxon>
    </lineage>
</organism>
<name>A0A9W6TJR6_9STRA</name>
<dbReference type="AlphaFoldDB" id="A0A9W6TJR6"/>
<dbReference type="EMBL" id="BSXW01000256">
    <property type="protein sequence ID" value="GMF16614.1"/>
    <property type="molecule type" value="Genomic_DNA"/>
</dbReference>
<keyword evidence="2" id="KW-1185">Reference proteome</keyword>
<proteinExistence type="predicted"/>
<comment type="caution">
    <text evidence="1">The sequence shown here is derived from an EMBL/GenBank/DDBJ whole genome shotgun (WGS) entry which is preliminary data.</text>
</comment>
<dbReference type="Proteomes" id="UP001165083">
    <property type="component" value="Unassembled WGS sequence"/>
</dbReference>
<evidence type="ECO:0000313" key="2">
    <source>
        <dbReference type="Proteomes" id="UP001165083"/>
    </source>
</evidence>
<dbReference type="OrthoDB" id="123517at2759"/>
<evidence type="ECO:0000313" key="1">
    <source>
        <dbReference type="EMBL" id="GMF16614.1"/>
    </source>
</evidence>
<accession>A0A9W6TJR6</accession>
<reference evidence="1" key="1">
    <citation type="submission" date="2023-04" db="EMBL/GenBank/DDBJ databases">
        <title>Phytophthora lilii NBRC 32176.</title>
        <authorList>
            <person name="Ichikawa N."/>
            <person name="Sato H."/>
            <person name="Tonouchi N."/>
        </authorList>
    </citation>
    <scope>NUCLEOTIDE SEQUENCE</scope>
    <source>
        <strain evidence="1">NBRC 32176</strain>
    </source>
</reference>
<protein>
    <submittedName>
        <fullName evidence="1">Unnamed protein product</fullName>
    </submittedName>
</protein>